<protein>
    <recommendedName>
        <fullName evidence="2">Peptidase C39-like domain-containing protein</fullName>
    </recommendedName>
</protein>
<gene>
    <name evidence="3" type="ORF">AVDCRST_MAG70-2122</name>
</gene>
<accession>A0A6J4V2X4</accession>
<feature type="domain" description="Peptidase C39-like" evidence="2">
    <location>
        <begin position="99"/>
        <end position="232"/>
    </location>
</feature>
<reference evidence="3" key="1">
    <citation type="submission" date="2020-02" db="EMBL/GenBank/DDBJ databases">
        <authorList>
            <person name="Meier V. D."/>
        </authorList>
    </citation>
    <scope>NUCLEOTIDE SEQUENCE</scope>
    <source>
        <strain evidence="3">AVDCRST_MAG70</strain>
    </source>
</reference>
<dbReference type="Pfam" id="PF13529">
    <property type="entry name" value="Peptidase_C39_2"/>
    <property type="match status" value="1"/>
</dbReference>
<evidence type="ECO:0000259" key="2">
    <source>
        <dbReference type="Pfam" id="PF13529"/>
    </source>
</evidence>
<dbReference type="InterPro" id="IPR039564">
    <property type="entry name" value="Peptidase_C39-like"/>
</dbReference>
<evidence type="ECO:0000256" key="1">
    <source>
        <dbReference type="SAM" id="MobiDB-lite"/>
    </source>
</evidence>
<sequence length="287" mass="31354">MPGMEETRGTTTAPWRPGHGRLSRRAVLLGGAALAATGATGRAATQDGQTSRRGDGPVLVGGRSYDAYVEVADKRGQFAYYSCEFDAAWIVLNTFGIEASLEDQLAITGIDRDPEPYAVETADGIIVYGGDTESTFCGDYTWNYLAKLRSPAMRKVFDAYGLGVRPVRDRRDLKDALTRGEPCWIKPTVDFKPFTLATWTTPDGETYPTVLDNDHAVVAVGFNDDVVVIKDPLGPTNTNWDRAWEYEVPWRDFMRCWMAQADDGLAVGPAGEVTGDGTAGPDWKDLP</sequence>
<dbReference type="EMBL" id="CADCWH010000342">
    <property type="protein sequence ID" value="CAA9566991.1"/>
    <property type="molecule type" value="Genomic_DNA"/>
</dbReference>
<dbReference type="Gene3D" id="3.90.70.10">
    <property type="entry name" value="Cysteine proteinases"/>
    <property type="match status" value="1"/>
</dbReference>
<dbReference type="PROSITE" id="PS00639">
    <property type="entry name" value="THIOL_PROTEASE_HIS"/>
    <property type="match status" value="1"/>
</dbReference>
<dbReference type="InterPro" id="IPR025660">
    <property type="entry name" value="Pept_his_AS"/>
</dbReference>
<proteinExistence type="predicted"/>
<dbReference type="AlphaFoldDB" id="A0A6J4V2X4"/>
<feature type="region of interest" description="Disordered" evidence="1">
    <location>
        <begin position="268"/>
        <end position="287"/>
    </location>
</feature>
<name>A0A6J4V2X4_9BACT</name>
<organism evidence="3">
    <name type="scientific">uncultured Thermomicrobiales bacterium</name>
    <dbReference type="NCBI Taxonomy" id="1645740"/>
    <lineage>
        <taxon>Bacteria</taxon>
        <taxon>Pseudomonadati</taxon>
        <taxon>Thermomicrobiota</taxon>
        <taxon>Thermomicrobia</taxon>
        <taxon>Thermomicrobiales</taxon>
        <taxon>environmental samples</taxon>
    </lineage>
</organism>
<evidence type="ECO:0000313" key="3">
    <source>
        <dbReference type="EMBL" id="CAA9566991.1"/>
    </source>
</evidence>